<protein>
    <submittedName>
        <fullName evidence="1">Uncharacterized protein</fullName>
    </submittedName>
</protein>
<evidence type="ECO:0000313" key="1">
    <source>
        <dbReference type="EMBL" id="KAK5045841.1"/>
    </source>
</evidence>
<gene>
    <name evidence="1" type="ORF">LTR84_008934</name>
</gene>
<comment type="caution">
    <text evidence="1">The sequence shown here is derived from an EMBL/GenBank/DDBJ whole genome shotgun (WGS) entry which is preliminary data.</text>
</comment>
<dbReference type="EMBL" id="JAVRRD010000034">
    <property type="protein sequence ID" value="KAK5045841.1"/>
    <property type="molecule type" value="Genomic_DNA"/>
</dbReference>
<organism evidence="1 2">
    <name type="scientific">Exophiala bonariae</name>
    <dbReference type="NCBI Taxonomy" id="1690606"/>
    <lineage>
        <taxon>Eukaryota</taxon>
        <taxon>Fungi</taxon>
        <taxon>Dikarya</taxon>
        <taxon>Ascomycota</taxon>
        <taxon>Pezizomycotina</taxon>
        <taxon>Eurotiomycetes</taxon>
        <taxon>Chaetothyriomycetidae</taxon>
        <taxon>Chaetothyriales</taxon>
        <taxon>Herpotrichiellaceae</taxon>
        <taxon>Exophiala</taxon>
    </lineage>
</organism>
<sequence length="166" mass="18285">MQSHFFGPLKASNQLRPIESVIQFLPSKNFGAPNSWVSYVDTGIVEVIQRSGALALGLSTETGGNPGSVLWRDVFVAQRDGTFANRHDHDYARGLAEATATEWAKSSKADVLAAVPATRQKLNWHQFTIPVPLDHPARARDDSAAHARLPLQGRRLGRLVDRRHAE</sequence>
<accession>A0AAV9MZ75</accession>
<dbReference type="Proteomes" id="UP001358417">
    <property type="component" value="Unassembled WGS sequence"/>
</dbReference>
<dbReference type="GeneID" id="89977096"/>
<dbReference type="AlphaFoldDB" id="A0AAV9MZ75"/>
<keyword evidence="2" id="KW-1185">Reference proteome</keyword>
<proteinExistence type="predicted"/>
<reference evidence="1 2" key="1">
    <citation type="submission" date="2023-08" db="EMBL/GenBank/DDBJ databases">
        <title>Black Yeasts Isolated from many extreme environments.</title>
        <authorList>
            <person name="Coleine C."/>
            <person name="Stajich J.E."/>
            <person name="Selbmann L."/>
        </authorList>
    </citation>
    <scope>NUCLEOTIDE SEQUENCE [LARGE SCALE GENOMIC DNA]</scope>
    <source>
        <strain evidence="1 2">CCFEE 5792</strain>
    </source>
</reference>
<evidence type="ECO:0000313" key="2">
    <source>
        <dbReference type="Proteomes" id="UP001358417"/>
    </source>
</evidence>
<name>A0AAV9MZ75_9EURO</name>
<dbReference type="RefSeq" id="XP_064701452.1">
    <property type="nucleotide sequence ID" value="XM_064852477.1"/>
</dbReference>